<evidence type="ECO:0000313" key="1">
    <source>
        <dbReference type="EMBL" id="KAG5262827.1"/>
    </source>
</evidence>
<evidence type="ECO:0000313" key="2">
    <source>
        <dbReference type="Proteomes" id="UP000823561"/>
    </source>
</evidence>
<dbReference type="AlphaFoldDB" id="A0AAV6FNM0"/>
<dbReference type="EMBL" id="JADWDJ010000022">
    <property type="protein sequence ID" value="KAG5262827.1"/>
    <property type="molecule type" value="Genomic_DNA"/>
</dbReference>
<comment type="caution">
    <text evidence="1">The sequence shown here is derived from an EMBL/GenBank/DDBJ whole genome shotgun (WGS) entry which is preliminary data.</text>
</comment>
<proteinExistence type="predicted"/>
<reference evidence="1" key="1">
    <citation type="submission" date="2020-10" db="EMBL/GenBank/DDBJ databases">
        <title>Chromosome-scale genome assembly of the Allis shad, Alosa alosa.</title>
        <authorList>
            <person name="Margot Z."/>
            <person name="Christophe K."/>
            <person name="Cabau C."/>
            <person name="Louis A."/>
            <person name="Berthelot C."/>
            <person name="Parey E."/>
            <person name="Roest Crollius H."/>
            <person name="Montfort J."/>
            <person name="Robinson-Rechavi M."/>
            <person name="Bucao C."/>
            <person name="Bouchez O."/>
            <person name="Gislard M."/>
            <person name="Lluch J."/>
            <person name="Milhes M."/>
            <person name="Lampietro C."/>
            <person name="Lopez Roques C."/>
            <person name="Donnadieu C."/>
            <person name="Braasch I."/>
            <person name="Desvignes T."/>
            <person name="Postlethwait J."/>
            <person name="Bobe J."/>
            <person name="Guiguen Y."/>
        </authorList>
    </citation>
    <scope>NUCLEOTIDE SEQUENCE</scope>
    <source>
        <strain evidence="1">M-15738</strain>
        <tissue evidence="1">Blood</tissue>
    </source>
</reference>
<organism evidence="1 2">
    <name type="scientific">Alosa alosa</name>
    <name type="common">allis shad</name>
    <dbReference type="NCBI Taxonomy" id="278164"/>
    <lineage>
        <taxon>Eukaryota</taxon>
        <taxon>Metazoa</taxon>
        <taxon>Chordata</taxon>
        <taxon>Craniata</taxon>
        <taxon>Vertebrata</taxon>
        <taxon>Euteleostomi</taxon>
        <taxon>Actinopterygii</taxon>
        <taxon>Neopterygii</taxon>
        <taxon>Teleostei</taxon>
        <taxon>Clupei</taxon>
        <taxon>Clupeiformes</taxon>
        <taxon>Clupeoidei</taxon>
        <taxon>Clupeidae</taxon>
        <taxon>Alosa</taxon>
    </lineage>
</organism>
<protein>
    <submittedName>
        <fullName evidence="1">Uncharacterized protein</fullName>
    </submittedName>
</protein>
<accession>A0AAV6FNM0</accession>
<sequence length="82" mass="9167">MISVSFSCLRSGTPVYGSSPVLDSKLFIFPLDIYVEVLIKSSYRLKTCTGISKHHTVVQIQSICLAIPWLTGKCDLMNKMKK</sequence>
<keyword evidence="2" id="KW-1185">Reference proteome</keyword>
<gene>
    <name evidence="1" type="ORF">AALO_G00279340</name>
</gene>
<name>A0AAV6FNM0_9TELE</name>
<dbReference type="Proteomes" id="UP000823561">
    <property type="component" value="Chromosome 22"/>
</dbReference>